<dbReference type="Proteomes" id="UP001374584">
    <property type="component" value="Unassembled WGS sequence"/>
</dbReference>
<name>A0AAN9LU72_PHACN</name>
<comment type="caution">
    <text evidence="1">The sequence shown here is derived from an EMBL/GenBank/DDBJ whole genome shotgun (WGS) entry which is preliminary data.</text>
</comment>
<dbReference type="EMBL" id="JAYMYR010000009">
    <property type="protein sequence ID" value="KAK7342445.1"/>
    <property type="molecule type" value="Genomic_DNA"/>
</dbReference>
<evidence type="ECO:0000313" key="2">
    <source>
        <dbReference type="Proteomes" id="UP001374584"/>
    </source>
</evidence>
<accession>A0AAN9LU72</accession>
<proteinExistence type="predicted"/>
<keyword evidence="2" id="KW-1185">Reference proteome</keyword>
<organism evidence="1 2">
    <name type="scientific">Phaseolus coccineus</name>
    <name type="common">Scarlet runner bean</name>
    <name type="synonym">Phaseolus multiflorus</name>
    <dbReference type="NCBI Taxonomy" id="3886"/>
    <lineage>
        <taxon>Eukaryota</taxon>
        <taxon>Viridiplantae</taxon>
        <taxon>Streptophyta</taxon>
        <taxon>Embryophyta</taxon>
        <taxon>Tracheophyta</taxon>
        <taxon>Spermatophyta</taxon>
        <taxon>Magnoliopsida</taxon>
        <taxon>eudicotyledons</taxon>
        <taxon>Gunneridae</taxon>
        <taxon>Pentapetalae</taxon>
        <taxon>rosids</taxon>
        <taxon>fabids</taxon>
        <taxon>Fabales</taxon>
        <taxon>Fabaceae</taxon>
        <taxon>Papilionoideae</taxon>
        <taxon>50 kb inversion clade</taxon>
        <taxon>NPAAA clade</taxon>
        <taxon>indigoferoid/millettioid clade</taxon>
        <taxon>Phaseoleae</taxon>
        <taxon>Phaseolus</taxon>
    </lineage>
</organism>
<protein>
    <submittedName>
        <fullName evidence="1">Uncharacterized protein</fullName>
    </submittedName>
</protein>
<sequence>MIRLKIGFLLPWHYLSIRCLMNVRAVLLLALLLLSSLPATYPSSLISFSPKVRLAYDQSYSITSEVVYDESER</sequence>
<gene>
    <name evidence="1" type="ORF">VNO80_25397</name>
</gene>
<dbReference type="AlphaFoldDB" id="A0AAN9LU72"/>
<reference evidence="1 2" key="1">
    <citation type="submission" date="2024-01" db="EMBL/GenBank/DDBJ databases">
        <title>The genomes of 5 underutilized Papilionoideae crops provide insights into root nodulation and disease resistanc.</title>
        <authorList>
            <person name="Jiang F."/>
        </authorList>
    </citation>
    <scope>NUCLEOTIDE SEQUENCE [LARGE SCALE GENOMIC DNA]</scope>
    <source>
        <strain evidence="1">JINMINGXINNONG_FW02</strain>
        <tissue evidence="1">Leaves</tissue>
    </source>
</reference>
<evidence type="ECO:0000313" key="1">
    <source>
        <dbReference type="EMBL" id="KAK7342445.1"/>
    </source>
</evidence>